<feature type="region of interest" description="Disordered" evidence="1">
    <location>
        <begin position="297"/>
        <end position="318"/>
    </location>
</feature>
<feature type="region of interest" description="Disordered" evidence="1">
    <location>
        <begin position="40"/>
        <end position="115"/>
    </location>
</feature>
<organism evidence="3 4">
    <name type="scientific">Polytolypa hystricis (strain UAMH7299)</name>
    <dbReference type="NCBI Taxonomy" id="1447883"/>
    <lineage>
        <taxon>Eukaryota</taxon>
        <taxon>Fungi</taxon>
        <taxon>Dikarya</taxon>
        <taxon>Ascomycota</taxon>
        <taxon>Pezizomycotina</taxon>
        <taxon>Eurotiomycetes</taxon>
        <taxon>Eurotiomycetidae</taxon>
        <taxon>Onygenales</taxon>
        <taxon>Onygenales incertae sedis</taxon>
        <taxon>Polytolypa</taxon>
    </lineage>
</organism>
<dbReference type="InterPro" id="IPR040009">
    <property type="entry name" value="Mtf2/C5D6.12-like"/>
</dbReference>
<dbReference type="Pfam" id="PF19189">
    <property type="entry name" value="Mtf2"/>
    <property type="match status" value="1"/>
</dbReference>
<evidence type="ECO:0000313" key="4">
    <source>
        <dbReference type="Proteomes" id="UP000224634"/>
    </source>
</evidence>
<dbReference type="OrthoDB" id="2444174at2759"/>
<protein>
    <recommendedName>
        <fullName evidence="2">Mtf2-like C-terminal domain-containing protein</fullName>
    </recommendedName>
</protein>
<accession>A0A2B7Z016</accession>
<feature type="region of interest" description="Disordered" evidence="1">
    <location>
        <begin position="189"/>
        <end position="225"/>
    </location>
</feature>
<dbReference type="EMBL" id="PDNA01000015">
    <property type="protein sequence ID" value="PGH26563.1"/>
    <property type="molecule type" value="Genomic_DNA"/>
</dbReference>
<feature type="compositionally biased region" description="Polar residues" evidence="1">
    <location>
        <begin position="63"/>
        <end position="74"/>
    </location>
</feature>
<dbReference type="STRING" id="1447883.A0A2B7Z016"/>
<feature type="compositionally biased region" description="Basic and acidic residues" evidence="1">
    <location>
        <begin position="197"/>
        <end position="207"/>
    </location>
</feature>
<gene>
    <name evidence="3" type="ORF">AJ80_01692</name>
</gene>
<dbReference type="AlphaFoldDB" id="A0A2B7Z016"/>
<comment type="caution">
    <text evidence="3">The sequence shown here is derived from an EMBL/GenBank/DDBJ whole genome shotgun (WGS) entry which is preliminary data.</text>
</comment>
<evidence type="ECO:0000256" key="1">
    <source>
        <dbReference type="SAM" id="MobiDB-lite"/>
    </source>
</evidence>
<proteinExistence type="predicted"/>
<evidence type="ECO:0000259" key="2">
    <source>
        <dbReference type="Pfam" id="PF19189"/>
    </source>
</evidence>
<feature type="domain" description="Mtf2-like C-terminal" evidence="2">
    <location>
        <begin position="242"/>
        <end position="457"/>
    </location>
</feature>
<keyword evidence="4" id="KW-1185">Reference proteome</keyword>
<sequence>MVTKLPQRLPNFYGDGAFLSFLYHTRTLTATPSIPRLHLHHARHGQRCPYSTTEPPPSEDENPQSQPTQATPASGSEDPASRFQSYLKQKVSRTPATDRAPTAKQKSVPLGPTITDWERDVFSKISEKYGMDPPASKAGPDPALSDQTPKSQKALIQSATGNIDDIGDDQSATILKIFEDAIGQSTKTFKFSRSKKPRDGDGDDLSKLPKFQPGTSDPDPNRPSAIPMWTLTRLVAQRETQKIYGELNTAVSEGKGDIGVWEVCENRVFGMLQQLDSDEISFAESLDLGRKSKIALNQARRRKGRQPAASPSDTEKNPGFLTIPPGVPILAVISTTYQATLLHAVRLLHKNFPTSHITSQMLASIKAQGRASFVLGSSVQLYNELISFRWRVYNDIPQIVSLLEEMEESGVAFNQETLSLLEGIPESRKVERDGLETANQRGPASWWHSDATKDAYKELVGQHRGDDGWIGKVRMQLRKEAERKRLHMERLRKLQEEDEVVASLQETKPVAPRRSQPMHPKVLRP</sequence>
<dbReference type="PANTHER" id="PTHR39468:SF1">
    <property type="entry name" value="MTF2-LIKE C-TERMINAL DOMAIN-CONTAINING PROTEIN"/>
    <property type="match status" value="1"/>
</dbReference>
<dbReference type="PANTHER" id="PTHR39468">
    <property type="entry name" value="CHROMOSOME 7, WHOLE GENOME SHOTGUN SEQUENCE"/>
    <property type="match status" value="1"/>
</dbReference>
<feature type="compositionally biased region" description="Polar residues" evidence="1">
    <location>
        <begin position="82"/>
        <end position="95"/>
    </location>
</feature>
<feature type="region of interest" description="Disordered" evidence="1">
    <location>
        <begin position="128"/>
        <end position="152"/>
    </location>
</feature>
<evidence type="ECO:0000313" key="3">
    <source>
        <dbReference type="EMBL" id="PGH26563.1"/>
    </source>
</evidence>
<dbReference type="Proteomes" id="UP000224634">
    <property type="component" value="Unassembled WGS sequence"/>
</dbReference>
<feature type="region of interest" description="Disordered" evidence="1">
    <location>
        <begin position="497"/>
        <end position="525"/>
    </location>
</feature>
<reference evidence="3 4" key="1">
    <citation type="submission" date="2017-10" db="EMBL/GenBank/DDBJ databases">
        <title>Comparative genomics in systemic dimorphic fungi from Ajellomycetaceae.</title>
        <authorList>
            <person name="Munoz J.F."/>
            <person name="Mcewen J.G."/>
            <person name="Clay O.K."/>
            <person name="Cuomo C.A."/>
        </authorList>
    </citation>
    <scope>NUCLEOTIDE SEQUENCE [LARGE SCALE GENOMIC DNA]</scope>
    <source>
        <strain evidence="3 4">UAMH7299</strain>
    </source>
</reference>
<dbReference type="GO" id="GO:0005739">
    <property type="term" value="C:mitochondrion"/>
    <property type="evidence" value="ECO:0007669"/>
    <property type="project" value="InterPro"/>
</dbReference>
<dbReference type="InterPro" id="IPR043837">
    <property type="entry name" value="Mtf2-like_C"/>
</dbReference>
<name>A0A2B7Z016_POLH7</name>